<evidence type="ECO:0000256" key="2">
    <source>
        <dbReference type="SAM" id="SignalP"/>
    </source>
</evidence>
<sequence length="484" mass="50823">MRNLATVALSLLPFLVSYVAASPIYYEPVGIIKRDGGAQLWNESGPSVRDVKQVKTLNCWWAASSLAVLISSQKWVEGMIKYNNGSEMTGLSWPTESSVSVTVWNPNDGSQKTFNAEHEYISQTEDHPLGNWWHDAIGQAARSLAKDGSSIVGITNNTENPDWDPNNGSAKTGLKILTGFETDVKYREFISIDEFFDYCGKASQGTPIIFNTLSKEDVGITKPQLGHSHDYAVFNSTTNQDGERVIWARNSWGSTDAFKLEDVYNNSYMIIHLKDWKVLGGGQFDSEHPNAQANSTVTANTTSSSSVPGVSALATSTATNDTASATSTDTASTGTSTAGTSPTSSSVASSDTLATASATIISKDLPATTGESDISSSLAALKTSASVPSGTSNSVAGSRPSVSGADDGNGNGLTTSSWSWSSTLPSWSSTYSASSILAAAGATNPPLLAAVEVATDGGSEPTSSSSERSESTTPCKRNSPDSMC</sequence>
<feature type="signal peptide" evidence="2">
    <location>
        <begin position="1"/>
        <end position="21"/>
    </location>
</feature>
<accession>A0AAX4JWB7</accession>
<evidence type="ECO:0000256" key="1">
    <source>
        <dbReference type="SAM" id="MobiDB-lite"/>
    </source>
</evidence>
<feature type="region of interest" description="Disordered" evidence="1">
    <location>
        <begin position="450"/>
        <end position="484"/>
    </location>
</feature>
<evidence type="ECO:0000313" key="3">
    <source>
        <dbReference type="EMBL" id="WWC88828.1"/>
    </source>
</evidence>
<dbReference type="EMBL" id="CP144101">
    <property type="protein sequence ID" value="WWC88828.1"/>
    <property type="molecule type" value="Genomic_DNA"/>
</dbReference>
<feature type="compositionally biased region" description="Low complexity" evidence="1">
    <location>
        <begin position="293"/>
        <end position="349"/>
    </location>
</feature>
<dbReference type="AlphaFoldDB" id="A0AAX4JWB7"/>
<evidence type="ECO:0000313" key="4">
    <source>
        <dbReference type="Proteomes" id="UP001355207"/>
    </source>
</evidence>
<name>A0AAX4JWB7_9TREE</name>
<organism evidence="3 4">
    <name type="scientific">Kwoniella dendrophila CBS 6074</name>
    <dbReference type="NCBI Taxonomy" id="1295534"/>
    <lineage>
        <taxon>Eukaryota</taxon>
        <taxon>Fungi</taxon>
        <taxon>Dikarya</taxon>
        <taxon>Basidiomycota</taxon>
        <taxon>Agaricomycotina</taxon>
        <taxon>Tremellomycetes</taxon>
        <taxon>Tremellales</taxon>
        <taxon>Cryptococcaceae</taxon>
        <taxon>Kwoniella</taxon>
    </lineage>
</organism>
<dbReference type="InterPro" id="IPR038765">
    <property type="entry name" value="Papain-like_cys_pep_sf"/>
</dbReference>
<gene>
    <name evidence="3" type="ORF">L201_003741</name>
</gene>
<reference evidence="3 4" key="1">
    <citation type="submission" date="2024-01" db="EMBL/GenBank/DDBJ databases">
        <title>Comparative genomics of Cryptococcus and Kwoniella reveals pathogenesis evolution and contrasting modes of karyotype evolution via chromosome fusion or intercentromeric recombination.</title>
        <authorList>
            <person name="Coelho M.A."/>
            <person name="David-Palma M."/>
            <person name="Shea T."/>
            <person name="Bowers K."/>
            <person name="McGinley-Smith S."/>
            <person name="Mohammad A.W."/>
            <person name="Gnirke A."/>
            <person name="Yurkov A.M."/>
            <person name="Nowrousian M."/>
            <person name="Sun S."/>
            <person name="Cuomo C.A."/>
            <person name="Heitman J."/>
        </authorList>
    </citation>
    <scope>NUCLEOTIDE SEQUENCE [LARGE SCALE GENOMIC DNA]</scope>
    <source>
        <strain evidence="3 4">CBS 6074</strain>
    </source>
</reference>
<dbReference type="RefSeq" id="XP_066075591.1">
    <property type="nucleotide sequence ID" value="XM_066219494.1"/>
</dbReference>
<proteinExistence type="predicted"/>
<dbReference type="Proteomes" id="UP001355207">
    <property type="component" value="Chromosome 4"/>
</dbReference>
<feature type="region of interest" description="Disordered" evidence="1">
    <location>
        <begin position="287"/>
        <end position="349"/>
    </location>
</feature>
<dbReference type="GeneID" id="91094411"/>
<keyword evidence="4" id="KW-1185">Reference proteome</keyword>
<evidence type="ECO:0008006" key="5">
    <source>
        <dbReference type="Google" id="ProtNLM"/>
    </source>
</evidence>
<feature type="compositionally biased region" description="Polar residues" evidence="1">
    <location>
        <begin position="387"/>
        <end position="396"/>
    </location>
</feature>
<protein>
    <recommendedName>
        <fullName evidence="5">Calpain catalytic domain-containing protein</fullName>
    </recommendedName>
</protein>
<feature type="chain" id="PRO_5043870124" description="Calpain catalytic domain-containing protein" evidence="2">
    <location>
        <begin position="22"/>
        <end position="484"/>
    </location>
</feature>
<feature type="region of interest" description="Disordered" evidence="1">
    <location>
        <begin position="385"/>
        <end position="410"/>
    </location>
</feature>
<keyword evidence="2" id="KW-0732">Signal</keyword>
<dbReference type="SUPFAM" id="SSF54001">
    <property type="entry name" value="Cysteine proteinases"/>
    <property type="match status" value="1"/>
</dbReference>
<feature type="compositionally biased region" description="Low complexity" evidence="1">
    <location>
        <begin position="459"/>
        <end position="474"/>
    </location>
</feature>